<accession>A0ABX1D7D2</accession>
<dbReference type="EMBL" id="JAAVJR010000756">
    <property type="protein sequence ID" value="NJW55051.1"/>
    <property type="molecule type" value="Genomic_DNA"/>
</dbReference>
<name>A0ABX1D7D2_9FLAO</name>
<sequence>MMTYSIGESREVLAGKEHLTIFLKENAEELGEVIIIPINLETFIPLTQRAALLIHRLGSE</sequence>
<keyword evidence="2" id="KW-1185">Reference proteome</keyword>
<evidence type="ECO:0000313" key="2">
    <source>
        <dbReference type="Proteomes" id="UP000703674"/>
    </source>
</evidence>
<evidence type="ECO:0000313" key="1">
    <source>
        <dbReference type="EMBL" id="NJW55051.1"/>
    </source>
</evidence>
<protein>
    <submittedName>
        <fullName evidence="1">Uncharacterized protein</fullName>
    </submittedName>
</protein>
<proteinExistence type="predicted"/>
<organism evidence="1 2">
    <name type="scientific">Salinimicrobium oceani</name>
    <dbReference type="NCBI Taxonomy" id="2722702"/>
    <lineage>
        <taxon>Bacteria</taxon>
        <taxon>Pseudomonadati</taxon>
        <taxon>Bacteroidota</taxon>
        <taxon>Flavobacteriia</taxon>
        <taxon>Flavobacteriales</taxon>
        <taxon>Flavobacteriaceae</taxon>
        <taxon>Salinimicrobium</taxon>
    </lineage>
</organism>
<reference evidence="1 2" key="1">
    <citation type="submission" date="2020-03" db="EMBL/GenBank/DDBJ databases">
        <title>Salinimicrobium sp. nov, isolated from SCS.</title>
        <authorList>
            <person name="Cao W.R."/>
        </authorList>
    </citation>
    <scope>NUCLEOTIDE SEQUENCE [LARGE SCALE GENOMIC DNA]</scope>
    <source>
        <strain evidence="2">J15B91</strain>
    </source>
</reference>
<comment type="caution">
    <text evidence="1">The sequence shown here is derived from an EMBL/GenBank/DDBJ whole genome shotgun (WGS) entry which is preliminary data.</text>
</comment>
<dbReference type="Proteomes" id="UP000703674">
    <property type="component" value="Unassembled WGS sequence"/>
</dbReference>
<gene>
    <name evidence="1" type="ORF">HC175_19245</name>
</gene>